<organism evidence="10 11">
    <name type="scientific">Actinomadura monticuli</name>
    <dbReference type="NCBI Taxonomy" id="3097367"/>
    <lineage>
        <taxon>Bacteria</taxon>
        <taxon>Bacillati</taxon>
        <taxon>Actinomycetota</taxon>
        <taxon>Actinomycetes</taxon>
        <taxon>Streptosporangiales</taxon>
        <taxon>Thermomonosporaceae</taxon>
        <taxon>Actinomadura</taxon>
    </lineage>
</organism>
<proteinExistence type="inferred from homology"/>
<dbReference type="PROSITE" id="PS50059">
    <property type="entry name" value="FKBP_PPIASE"/>
    <property type="match status" value="1"/>
</dbReference>
<feature type="region of interest" description="Disordered" evidence="7">
    <location>
        <begin position="1"/>
        <end position="52"/>
    </location>
</feature>
<name>A0ABV4Q7C6_9ACTN</name>
<comment type="catalytic activity">
    <reaction evidence="1 6">
        <text>[protein]-peptidylproline (omega=180) = [protein]-peptidylproline (omega=0)</text>
        <dbReference type="Rhea" id="RHEA:16237"/>
        <dbReference type="Rhea" id="RHEA-COMP:10747"/>
        <dbReference type="Rhea" id="RHEA-COMP:10748"/>
        <dbReference type="ChEBI" id="CHEBI:83833"/>
        <dbReference type="ChEBI" id="CHEBI:83834"/>
        <dbReference type="EC" id="5.2.1.8"/>
    </reaction>
</comment>
<evidence type="ECO:0000256" key="5">
    <source>
        <dbReference type="ARBA" id="ARBA00023235"/>
    </source>
</evidence>
<evidence type="ECO:0000313" key="11">
    <source>
        <dbReference type="Proteomes" id="UP001569963"/>
    </source>
</evidence>
<dbReference type="GO" id="GO:0003755">
    <property type="term" value="F:peptidyl-prolyl cis-trans isomerase activity"/>
    <property type="evidence" value="ECO:0007669"/>
    <property type="project" value="UniProtKB-EC"/>
</dbReference>
<keyword evidence="11" id="KW-1185">Reference proteome</keyword>
<evidence type="ECO:0000256" key="6">
    <source>
        <dbReference type="PROSITE-ProRule" id="PRU00277"/>
    </source>
</evidence>
<evidence type="ECO:0000256" key="1">
    <source>
        <dbReference type="ARBA" id="ARBA00000971"/>
    </source>
</evidence>
<keyword evidence="4 6" id="KW-0697">Rotamase</keyword>
<dbReference type="EC" id="5.2.1.8" evidence="3 6"/>
<dbReference type="InterPro" id="IPR001179">
    <property type="entry name" value="PPIase_FKBP_dom"/>
</dbReference>
<comment type="caution">
    <text evidence="10">The sequence shown here is derived from an EMBL/GenBank/DDBJ whole genome shotgun (WGS) entry which is preliminary data.</text>
</comment>
<evidence type="ECO:0000256" key="7">
    <source>
        <dbReference type="SAM" id="MobiDB-lite"/>
    </source>
</evidence>
<comment type="similarity">
    <text evidence="2">Belongs to the FKBP-type PPIase family.</text>
</comment>
<evidence type="ECO:0000259" key="9">
    <source>
        <dbReference type="PROSITE" id="PS50059"/>
    </source>
</evidence>
<protein>
    <recommendedName>
        <fullName evidence="3 6">peptidylprolyl isomerase</fullName>
        <ecNumber evidence="3 6">5.2.1.8</ecNumber>
    </recommendedName>
</protein>
<keyword evidence="8" id="KW-0472">Membrane</keyword>
<gene>
    <name evidence="10" type="ORF">SM611_05095</name>
</gene>
<evidence type="ECO:0000256" key="8">
    <source>
        <dbReference type="SAM" id="Phobius"/>
    </source>
</evidence>
<accession>A0ABV4Q7C6</accession>
<feature type="domain" description="PPIase FKBP-type" evidence="9">
    <location>
        <begin position="292"/>
        <end position="381"/>
    </location>
</feature>
<feature type="region of interest" description="Disordered" evidence="7">
    <location>
        <begin position="146"/>
        <end position="178"/>
    </location>
</feature>
<feature type="compositionally biased region" description="Polar residues" evidence="7">
    <location>
        <begin position="153"/>
        <end position="172"/>
    </location>
</feature>
<dbReference type="Gene3D" id="3.10.50.40">
    <property type="match status" value="1"/>
</dbReference>
<dbReference type="Pfam" id="PF00254">
    <property type="entry name" value="FKBP_C"/>
    <property type="match status" value="1"/>
</dbReference>
<dbReference type="PANTHER" id="PTHR43811:SF19">
    <property type="entry name" value="39 KDA FK506-BINDING NUCLEAR PROTEIN"/>
    <property type="match status" value="1"/>
</dbReference>
<dbReference type="InterPro" id="IPR046357">
    <property type="entry name" value="PPIase_dom_sf"/>
</dbReference>
<dbReference type="PANTHER" id="PTHR43811">
    <property type="entry name" value="FKBP-TYPE PEPTIDYL-PROLYL CIS-TRANS ISOMERASE FKPA"/>
    <property type="match status" value="1"/>
</dbReference>
<feature type="transmembrane region" description="Helical" evidence="8">
    <location>
        <begin position="62"/>
        <end position="83"/>
    </location>
</feature>
<sequence length="383" mass="40432">MSEDDKPRGKPVVKAKAKIPNAQSIRSPEFTPHGISAGRGSGLNRPSAPSALTAKQARKRRLMMIAGIVVAALAISGGVAWWVTRPGPELEVTGKFAAEPKVEIPTKLAPVTALKVTTPIKGTGRAIADGDTAYVSFATYKWSKDKDDENSRVKSTSAKVSSTWEQQSQQPSGPRPLVIGKSGLKEIDKNLVGRTAGSRLVLQLPPSKDLSQLSPQQITDKDAVVFIMDIQAVVPKDAKPEGAVQKLDDKNLPKVEDKGAKEPKVTIPDVGAPDKLQVKTLVEGTGPALAKGDDAVVNYVGKIWKSGDKFDSSFDGGQPANFPIGTGATIPGFDKGLTGAKVGSRVLLVLPPAEGYGKEGSPPKIKGTDTLVFVVDILARIQK</sequence>
<dbReference type="Proteomes" id="UP001569963">
    <property type="component" value="Unassembled WGS sequence"/>
</dbReference>
<keyword evidence="8" id="KW-1133">Transmembrane helix</keyword>
<evidence type="ECO:0000256" key="4">
    <source>
        <dbReference type="ARBA" id="ARBA00023110"/>
    </source>
</evidence>
<dbReference type="SUPFAM" id="SSF54534">
    <property type="entry name" value="FKBP-like"/>
    <property type="match status" value="1"/>
</dbReference>
<evidence type="ECO:0000313" key="10">
    <source>
        <dbReference type="EMBL" id="MFA1538300.1"/>
    </source>
</evidence>
<keyword evidence="5 6" id="KW-0413">Isomerase</keyword>
<dbReference type="EMBL" id="JAXCEI010000002">
    <property type="protein sequence ID" value="MFA1538300.1"/>
    <property type="molecule type" value="Genomic_DNA"/>
</dbReference>
<evidence type="ECO:0000256" key="2">
    <source>
        <dbReference type="ARBA" id="ARBA00006577"/>
    </source>
</evidence>
<keyword evidence="8" id="KW-0812">Transmembrane</keyword>
<evidence type="ECO:0000256" key="3">
    <source>
        <dbReference type="ARBA" id="ARBA00013194"/>
    </source>
</evidence>
<reference evidence="10 11" key="1">
    <citation type="submission" date="2023-11" db="EMBL/GenBank/DDBJ databases">
        <title>Actinomadura monticuli sp. nov., isolated from volcanic ash.</title>
        <authorList>
            <person name="Lee S.D."/>
            <person name="Yang H."/>
            <person name="Kim I.S."/>
        </authorList>
    </citation>
    <scope>NUCLEOTIDE SEQUENCE [LARGE SCALE GENOMIC DNA]</scope>
    <source>
        <strain evidence="10 11">DLS-62</strain>
    </source>
</reference>
<dbReference type="RefSeq" id="WP_371947640.1">
    <property type="nucleotide sequence ID" value="NZ_JAXCEI010000002.1"/>
</dbReference>